<dbReference type="RefSeq" id="WP_188780732.1">
    <property type="nucleotide sequence ID" value="NZ_BMKQ01000001.1"/>
</dbReference>
<gene>
    <name evidence="2" type="ORF">GCM10011519_32630</name>
</gene>
<organism evidence="2 3">
    <name type="scientific">Marmoricola endophyticus</name>
    <dbReference type="NCBI Taxonomy" id="2040280"/>
    <lineage>
        <taxon>Bacteria</taxon>
        <taxon>Bacillati</taxon>
        <taxon>Actinomycetota</taxon>
        <taxon>Actinomycetes</taxon>
        <taxon>Propionibacteriales</taxon>
        <taxon>Nocardioidaceae</taxon>
        <taxon>Marmoricola</taxon>
    </lineage>
</organism>
<reference evidence="2" key="2">
    <citation type="submission" date="2020-09" db="EMBL/GenBank/DDBJ databases">
        <authorList>
            <person name="Sun Q."/>
            <person name="Zhou Y."/>
        </authorList>
    </citation>
    <scope>NUCLEOTIDE SEQUENCE</scope>
    <source>
        <strain evidence="2">CGMCC 1.16067</strain>
    </source>
</reference>
<reference evidence="2" key="1">
    <citation type="journal article" date="2014" name="Int. J. Syst. Evol. Microbiol.">
        <title>Complete genome sequence of Corynebacterium casei LMG S-19264T (=DSM 44701T), isolated from a smear-ripened cheese.</title>
        <authorList>
            <consortium name="US DOE Joint Genome Institute (JGI-PGF)"/>
            <person name="Walter F."/>
            <person name="Albersmeier A."/>
            <person name="Kalinowski J."/>
            <person name="Ruckert C."/>
        </authorList>
    </citation>
    <scope>NUCLEOTIDE SEQUENCE</scope>
    <source>
        <strain evidence="2">CGMCC 1.16067</strain>
    </source>
</reference>
<dbReference type="EMBL" id="BMKQ01000001">
    <property type="protein sequence ID" value="GGF56172.1"/>
    <property type="molecule type" value="Genomic_DNA"/>
</dbReference>
<dbReference type="Proteomes" id="UP000649179">
    <property type="component" value="Unassembled WGS sequence"/>
</dbReference>
<keyword evidence="3" id="KW-1185">Reference proteome</keyword>
<proteinExistence type="predicted"/>
<comment type="caution">
    <text evidence="2">The sequence shown here is derived from an EMBL/GenBank/DDBJ whole genome shotgun (WGS) entry which is preliminary data.</text>
</comment>
<evidence type="ECO:0000313" key="3">
    <source>
        <dbReference type="Proteomes" id="UP000649179"/>
    </source>
</evidence>
<evidence type="ECO:0000256" key="1">
    <source>
        <dbReference type="SAM" id="MobiDB-lite"/>
    </source>
</evidence>
<feature type="region of interest" description="Disordered" evidence="1">
    <location>
        <begin position="1"/>
        <end position="20"/>
    </location>
</feature>
<name>A0A917BTX1_9ACTN</name>
<accession>A0A917BTX1</accession>
<dbReference type="AlphaFoldDB" id="A0A917BTX1"/>
<sequence>MTRPAHPRSQVRSPQRPTRAKRAWYGTDLDFQGPLLRDIGAHDEHAGLISETLTGPSRHRGRDRVWTIHHAGLDVPGRKDPVPVRIEFHENPTYPTFELDPWDFPAVFADPGAESKHRHNNIDALCLWFPGDPVDRRWHYTNGLVALLNLTRNHLLFEQHWRATGGHGGPGRQEGTWMGDEAPHDYLTALAEAS</sequence>
<protein>
    <submittedName>
        <fullName evidence="2">Uncharacterized protein</fullName>
    </submittedName>
</protein>
<evidence type="ECO:0000313" key="2">
    <source>
        <dbReference type="EMBL" id="GGF56172.1"/>
    </source>
</evidence>